<keyword evidence="2" id="KW-0539">Nucleus</keyword>
<dbReference type="Gene3D" id="1.10.340.30">
    <property type="entry name" value="Hypothetical protein, domain 2"/>
    <property type="match status" value="1"/>
</dbReference>
<gene>
    <name evidence="4" type="ORF">ESCO_004868</name>
</gene>
<accession>A0A0M8MTX5</accession>
<dbReference type="SUPFAM" id="SSF48150">
    <property type="entry name" value="DNA-glycosylase"/>
    <property type="match status" value="1"/>
</dbReference>
<reference evidence="4 5" key="1">
    <citation type="submission" date="2015-07" db="EMBL/GenBank/DDBJ databases">
        <title>The genome of the fungus Escovopsis weberi, a specialized disease agent of ant agriculture.</title>
        <authorList>
            <person name="de Man T.J."/>
            <person name="Stajich J.E."/>
            <person name="Kubicek C.P."/>
            <person name="Chenthamara K."/>
            <person name="Atanasova L."/>
            <person name="Druzhinina I.S."/>
            <person name="Birnbaum S."/>
            <person name="Barribeau S.M."/>
            <person name="Teiling C."/>
            <person name="Suen G."/>
            <person name="Currie C."/>
            <person name="Gerardo N.M."/>
        </authorList>
    </citation>
    <scope>NUCLEOTIDE SEQUENCE [LARGE SCALE GENOMIC DNA]</scope>
</reference>
<dbReference type="PANTHER" id="PTHR15074">
    <property type="entry name" value="METHYL-CPG-BINDING PROTEIN"/>
    <property type="match status" value="1"/>
</dbReference>
<dbReference type="GO" id="GO:0006281">
    <property type="term" value="P:DNA repair"/>
    <property type="evidence" value="ECO:0007669"/>
    <property type="project" value="InterPro"/>
</dbReference>
<protein>
    <submittedName>
        <fullName evidence="4">Methyl-CpG-binding domain protein 4</fullName>
    </submittedName>
</protein>
<feature type="compositionally biased region" description="Basic residues" evidence="3">
    <location>
        <begin position="132"/>
        <end position="142"/>
    </location>
</feature>
<dbReference type="EMBL" id="LGSR01000029">
    <property type="protein sequence ID" value="KOS16697.1"/>
    <property type="molecule type" value="Genomic_DNA"/>
</dbReference>
<name>A0A0M8MTX5_ESCWE</name>
<dbReference type="AlphaFoldDB" id="A0A0M8MTX5"/>
<dbReference type="Proteomes" id="UP000053831">
    <property type="component" value="Unassembled WGS sequence"/>
</dbReference>
<dbReference type="PANTHER" id="PTHR15074:SF0">
    <property type="entry name" value="METHYL-CPG-BINDING DOMAIN PROTEIN 4-LIKE PROTEIN"/>
    <property type="match status" value="1"/>
</dbReference>
<dbReference type="STRING" id="150374.A0A0M8MTX5"/>
<dbReference type="GO" id="GO:0003824">
    <property type="term" value="F:catalytic activity"/>
    <property type="evidence" value="ECO:0007669"/>
    <property type="project" value="InterPro"/>
</dbReference>
<keyword evidence="5" id="KW-1185">Reference proteome</keyword>
<evidence type="ECO:0000256" key="3">
    <source>
        <dbReference type="SAM" id="MobiDB-lite"/>
    </source>
</evidence>
<dbReference type="InterPro" id="IPR011257">
    <property type="entry name" value="DNA_glycosylase"/>
</dbReference>
<organism evidence="4 5">
    <name type="scientific">Escovopsis weberi</name>
    <dbReference type="NCBI Taxonomy" id="150374"/>
    <lineage>
        <taxon>Eukaryota</taxon>
        <taxon>Fungi</taxon>
        <taxon>Dikarya</taxon>
        <taxon>Ascomycota</taxon>
        <taxon>Pezizomycotina</taxon>
        <taxon>Sordariomycetes</taxon>
        <taxon>Hypocreomycetidae</taxon>
        <taxon>Hypocreales</taxon>
        <taxon>Hypocreaceae</taxon>
        <taxon>Escovopsis</taxon>
    </lineage>
</organism>
<evidence type="ECO:0000256" key="1">
    <source>
        <dbReference type="ARBA" id="ARBA00004123"/>
    </source>
</evidence>
<proteinExistence type="predicted"/>
<feature type="region of interest" description="Disordered" evidence="3">
    <location>
        <begin position="251"/>
        <end position="274"/>
    </location>
</feature>
<dbReference type="GO" id="GO:0003677">
    <property type="term" value="F:DNA binding"/>
    <property type="evidence" value="ECO:0007669"/>
    <property type="project" value="InterPro"/>
</dbReference>
<feature type="compositionally biased region" description="Basic and acidic residues" evidence="3">
    <location>
        <begin position="253"/>
        <end position="263"/>
    </location>
</feature>
<evidence type="ECO:0000313" key="4">
    <source>
        <dbReference type="EMBL" id="KOS16697.1"/>
    </source>
</evidence>
<sequence length="526" mass="58915">MPAFGPDLLSVFDVWDDSRDFLASLIESGAAPRGETRRLLGLSLLGGAEQWHALDVLAFAWAILNGDDDGDDGRCDGSARALRPWEETDRLIRLARELERDGEFVEIRPPAAAHDEGGGPRRRGSADAACKPRSRKKRRRLSSRSTSRYWPDEGRGGDEEKETEEEDIPKRILGAAPAAGQRLVLYARPRSLDLRPGGDVVSLPVGISVSLEDASAPPGCVRPALLHQFEGAPEPPPRKKWSTESPYFLKAPTPEEHASRDVPARPPRRRAPAGTVSCVPFPPLDAPSFGLVQERVAREPFWLLVAITFLIKTSGRLAIPAFWRVKERFPGPAELLRAEDQAELLGMIQHLGLPQVRLGYIRRYARAFLEAPPARGVRHRVRNYDRRDGSPGEAVDDVGTAQDLEGWEIGHMTQGKYALDSWRIFCRDELLGRAGDWTGAGRGGEFQPEWMRTRPDDKELRAYLRWMWMREGWEWDPATGERQVLREEMRRAVNEGRVEYDETGGLRMLESRLSEDDPEPVPGIAA</sequence>
<evidence type="ECO:0000313" key="5">
    <source>
        <dbReference type="Proteomes" id="UP000053831"/>
    </source>
</evidence>
<feature type="region of interest" description="Disordered" evidence="3">
    <location>
        <begin position="105"/>
        <end position="173"/>
    </location>
</feature>
<dbReference type="GO" id="GO:0005634">
    <property type="term" value="C:nucleus"/>
    <property type="evidence" value="ECO:0007669"/>
    <property type="project" value="UniProtKB-SubCell"/>
</dbReference>
<comment type="caution">
    <text evidence="4">The sequence shown here is derived from an EMBL/GenBank/DDBJ whole genome shotgun (WGS) entry which is preliminary data.</text>
</comment>
<dbReference type="OrthoDB" id="10265068at2759"/>
<comment type="subcellular location">
    <subcellularLocation>
        <location evidence="1">Nucleus</location>
    </subcellularLocation>
</comment>
<evidence type="ECO:0000256" key="2">
    <source>
        <dbReference type="ARBA" id="ARBA00023242"/>
    </source>
</evidence>
<dbReference type="InterPro" id="IPR045138">
    <property type="entry name" value="MeCP2/MBD4"/>
</dbReference>